<proteinExistence type="predicted"/>
<accession>A0ABT2ESA7</accession>
<organism evidence="1 2">
    <name type="scientific">Candidatus Fervidibacter sacchari</name>
    <dbReference type="NCBI Taxonomy" id="1448929"/>
    <lineage>
        <taxon>Bacteria</taxon>
        <taxon>Candidatus Fervidibacterota</taxon>
        <taxon>Candidatus Fervidibacter</taxon>
    </lineage>
</organism>
<protein>
    <submittedName>
        <fullName evidence="1">Uncharacterized protein</fullName>
    </submittedName>
</protein>
<dbReference type="Proteomes" id="UP001204798">
    <property type="component" value="Unassembled WGS sequence"/>
</dbReference>
<evidence type="ECO:0000313" key="1">
    <source>
        <dbReference type="EMBL" id="MCS3919798.1"/>
    </source>
</evidence>
<name>A0ABT2ESA7_9BACT</name>
<dbReference type="EMBL" id="JANUCP010000004">
    <property type="protein sequence ID" value="MCS3919798.1"/>
    <property type="molecule type" value="Genomic_DNA"/>
</dbReference>
<dbReference type="RefSeq" id="WP_259096641.1">
    <property type="nucleotide sequence ID" value="NZ_CP130454.1"/>
</dbReference>
<evidence type="ECO:0000313" key="2">
    <source>
        <dbReference type="Proteomes" id="UP001204798"/>
    </source>
</evidence>
<keyword evidence="2" id="KW-1185">Reference proteome</keyword>
<reference evidence="1 2" key="1">
    <citation type="submission" date="2022-08" db="EMBL/GenBank/DDBJ databases">
        <title>Bacterial and archaeal communities from various locations to study Microbial Dark Matter (Phase II).</title>
        <authorList>
            <person name="Stepanauskas R."/>
        </authorList>
    </citation>
    <scope>NUCLEOTIDE SEQUENCE [LARGE SCALE GENOMIC DNA]</scope>
    <source>
        <strain evidence="1 2">PD1</strain>
    </source>
</reference>
<sequence length="97" mass="11537">MRVKSLYWRNGWLIKLLERVAERDDFLTKPVRYRATTRVMRPFIRANNYQIHVWLPIELAPLIPELARLTRNLKRSRLQVIAYSKTRDGETNLGSNA</sequence>
<comment type="caution">
    <text evidence="1">The sequence shown here is derived from an EMBL/GenBank/DDBJ whole genome shotgun (WGS) entry which is preliminary data.</text>
</comment>
<gene>
    <name evidence="1" type="ORF">M2350_002215</name>
</gene>